<dbReference type="InterPro" id="IPR016036">
    <property type="entry name" value="Malonyl_transacylase_ACP-bd"/>
</dbReference>
<dbReference type="SMART" id="SM00829">
    <property type="entry name" value="PKS_ER"/>
    <property type="match status" value="1"/>
</dbReference>
<dbReference type="InterPro" id="IPR016035">
    <property type="entry name" value="Acyl_Trfase/lysoPLipase"/>
</dbReference>
<evidence type="ECO:0000256" key="6">
    <source>
        <dbReference type="ARBA" id="ARBA00023268"/>
    </source>
</evidence>
<dbReference type="Gene3D" id="3.40.50.720">
    <property type="entry name" value="NAD(P)-binding Rossmann-like Domain"/>
    <property type="match status" value="3"/>
</dbReference>
<dbReference type="InterPro" id="IPR032821">
    <property type="entry name" value="PKS_assoc"/>
</dbReference>
<evidence type="ECO:0000256" key="2">
    <source>
        <dbReference type="ARBA" id="ARBA00022450"/>
    </source>
</evidence>
<evidence type="ECO:0000256" key="1">
    <source>
        <dbReference type="ARBA" id="ARBA00004792"/>
    </source>
</evidence>
<dbReference type="InterPro" id="IPR014030">
    <property type="entry name" value="Ketoacyl_synth_N"/>
</dbReference>
<feature type="region of interest" description="N-terminal hotdog fold" evidence="8">
    <location>
        <begin position="1713"/>
        <end position="1838"/>
    </location>
</feature>
<dbReference type="CDD" id="cd08956">
    <property type="entry name" value="KR_3_FAS_SDR_x"/>
    <property type="match status" value="1"/>
</dbReference>
<gene>
    <name evidence="13" type="ORF">J2Z30_007317</name>
</gene>
<dbReference type="InterPro" id="IPR036291">
    <property type="entry name" value="NAD(P)-bd_dom_sf"/>
</dbReference>
<dbReference type="InterPro" id="IPR018201">
    <property type="entry name" value="Ketoacyl_synth_AS"/>
</dbReference>
<evidence type="ECO:0000256" key="7">
    <source>
        <dbReference type="ARBA" id="ARBA00023315"/>
    </source>
</evidence>
<feature type="domain" description="Carrier" evidence="10">
    <location>
        <begin position="3653"/>
        <end position="3728"/>
    </location>
</feature>
<dbReference type="SUPFAM" id="SSF53901">
    <property type="entry name" value="Thiolase-like"/>
    <property type="match status" value="3"/>
</dbReference>
<dbReference type="PROSITE" id="PS52004">
    <property type="entry name" value="KS3_2"/>
    <property type="match status" value="3"/>
</dbReference>
<dbReference type="SUPFAM" id="SSF47336">
    <property type="entry name" value="ACP-like"/>
    <property type="match status" value="4"/>
</dbReference>
<evidence type="ECO:0000313" key="13">
    <source>
        <dbReference type="EMBL" id="MBP2066268.1"/>
    </source>
</evidence>
<feature type="active site" description="Proton acceptor; for dehydratase activity" evidence="8">
    <location>
        <position position="4693"/>
    </location>
</feature>
<dbReference type="Pfam" id="PF13602">
    <property type="entry name" value="ADH_zinc_N_2"/>
    <property type="match status" value="1"/>
</dbReference>
<feature type="domain" description="Carrier" evidence="10">
    <location>
        <begin position="2086"/>
        <end position="2161"/>
    </location>
</feature>
<dbReference type="Gene3D" id="3.40.366.10">
    <property type="entry name" value="Malonyl-Coenzyme A Acyl Carrier Protein, domain 2"/>
    <property type="match status" value="4"/>
</dbReference>
<feature type="domain" description="PKS/mFAS DH" evidence="12">
    <location>
        <begin position="4661"/>
        <end position="4936"/>
    </location>
</feature>
<sequence>RAPSIALVSNVTGEAADAAEVCSPEYWVRHVREAVRFADGMRALTAQGVTRFLEVGPDGVLSAMARDCLTGDQAAASAVVPVLRKDRPETQALTMALAELHVHGASVEWESVVAGRGARMVELPTYAFQRERYWPEVSLSLSGWDTSAAADSVDARFWEAVEREDLEALAETLDVDGETPLSAVLPALSTYHRNRRDQSTIDNWRYRVAWKPVPDAADGSLSGTWLVVVPASRTEDELVAEVVTGLERHGADVVSLVADERDLDAEALGERLRVAIADTPALGGVLSLLALDEEPCPGHLALSSGLALTLTLVRAMADTGVEASLWCATRGAVSVGRSERLSHPAQAMVWALGRVAALELPQLWGGLVDLPESLDERAAARLAGVLSAEATEVAEDQVAVRGSGVFARRLTRSAAPAADGTAWRARGTVLVTGGTGALGGQVARWLVRDGAEHLVLTSRRGIEAPGAAELREELEALGVRVTVAACDVADREQLAAVLDAVPEELPLTAVVHAAGANGTGPLAETGLADAAAVVSGKVAGAVNLDELLGDRELDAFVVFSSIAGVWGSGGQAAYGAANAYLDALVEDRRARGLAGTAVAWGPWAEGGMAAGDEGDQLARRGLPAMAPGLAIAALRGAVAGDDGVVAVADVDWERFAPAFTIGRPSPLLGDLPEVQRALANAGSAEGTSAGSALRERLTGLTEAEIDRTLLDLVRAHAAAVLGFAGADSVEPARAFKELGFDSLTAVEFRNRLNVETGLVLPATLVFDYPSATVLADHLRAEVLGTRGAVAAPSTVVAPADGDPIAIVGMSCRFPGGVGSPEDLWNLVAAGTDAITDFPSDRGWDVEGMYDPDPERLGTFYAREGGFLDGASEFDAAFFGISPREALAMDPQQRLLLETSWEAFERAGIDPASVRGNQIGVYVGAATSGYGTGLHEIPEGLEGQLLTGSATSVVSGRISYTLGLEGPALTVDTACSSSLVALHQAAQALRQGECSMALAGGVTVMTSPAAFVEFSRQRGLAPDGRCKPFADAADGTGWSEGVGMLLVERLSDARRNGHEVLAIVRGSAVNQDGASNGLTAPNGPSQQRVIRQALANAQLSAADVQVIEAHGTGTTLGDPIEAQALLATYGQERPENLPLWLGSIKSNIGHTQAAAGVAGVIKMVMAMRHGMLPQTLHVDQPSHEVDWSAGEVRLLTEAAAWPETGQPRRAGVSAFGVSGTNAHTIIEQAPVPDEAEPAPAAPADDHGIAPWVLSARSPEALRDQAERLRAQLSEGAGSGVLDIAESLVATRSVFEHRAVLLGTDRDTLLRGLETVAAGDDAPGIVQGQAATAGKTAFLFTGQGAQRLGMGRELYEAFPVFARALDEVCAYLDVLLDRPLRDVMFADEGSADAELLDRTAFTQPALFAVEVALFRLLSAWGVAPDVVIGHSIGEIAAAHVAGVFSLEDACTLVAARGRLMQALPAGGAMVAIEASEEEIAASLAGREAELSIAAVNGPTAVVIAGDEAAALEIAGQWAEQGRKTRRLRVSHAFHSPHMDAMLDGFRAVVSGLSFQAPSIAFISNVTGEQAGAEEVCSPEYWVRHVRETVRFRGGVRALEARGVTAYIEVGPDGVLSALAQDCLTEPADDIAADGTPASLLVPVLRKDRPETQALVAALAETHVHGETVDWRAFFAGRGARRVDLPTYAFQHQRYWLEPGASAGDAAAFGLDPADHPLLGGAVPLAGADGLVFTGTLSLHTQPWLADHVLRGEAVLATTALVELAIRAGDEVGLGQVEELVIQAPLVLPRGGGVQIQLVLGEEDESGTRSLEMYSRVAEPEDEDEWICHASGVLAPEPDDAATAERAARFDSTAWPPPGAERVDVDGLYELLAADGLVYGPSFRGLRAVWQRDDEVFAEVSLAEESVVDAQRFGLHPALLDAALQPLGLGVLDGVGRGRVLFSLAGVSLYAAGASALRVRLARTGPETLSLAAVDGAGEAVLSADTLTLRQVAAEQVEVPAPDEAETATSAEAATNTAAEVTTDTPAEVATDTPAEVATETPAEETPAKPARRRKTARRAAKRGAGSDSGPLAALRERLTGLSEPEQDRVLLDVIRTHVAAVLGHASADAVQGSQAFKDIGFSSLTAVEFRNRVSKATGLRLPATAVFDYPTPAELAKFARAEVLGARTGALRPVPVAVAGNDEPIVIVGMSCRYPGEVATPEDLWNLVAEGRDGISPFPTDRGWDVENLYDPDPDEPGKCYTQEGGFLHGASQFDPAFFGISPREALSMDPQHRLLLETSWEALERAGIDPVSAKGSQTGVFAGVTYQDYGGVLAGSQESVEGYIGTGVSPSVLSGRISYTLGLEGPAVTVDTACSSSLVALHLAWQALRQGECSLALAGGVTVMSTPMSLVEFSRQRALASDGRSKPFSAAADGASWAEGVGMLVLERLSDARRNGHPILAVVRGSAVNQDGASNGLTAPNGPSQQRVIRQALANARLSAAEVDAVEAHGTGTSLGDPIEAQALLATYGQERPEGQPLWLGAIKSNIGHSQAAAGVGGVIKMVMAMRHGVLPKTLHLDEPSPHVDWTEGDVELLAEARPWPETGHPRRAGVSAFGMSGTNVHTILEQAPEAEAAETAEAEVTDGPVAWIVAGKSNDAVRAQADRLREFVAEHPELRAADVAHSLATTRSAFQYRAAVTGTGREELLERLEAVAEGAKAPGVVRASAVEEPGRSVFVFPGQGAQWMGMAVGLLESSPVFAEAIAECETALSAYVDWSLTEVLRGAEGAPGFDRVDVVQPVLFAVMVSLARLWRSVGVEPDAVMGHSQGEIAAACVAGALSLQDAAKVVTLRSQAIAAGLAGRGGMVSVGLPVDQARERIGAWDGGISVAAVNGPGSVVVSGDPGALDEMVARLEGEEIRVRRVPVDYASHSAHVEAIRAELLEVLGDLEPRVPEVPFYSTVSGELVDTAGLDAEYWYRNLRQTVELEATTRTLLDNGHGVFIEVSPHPVLTLPVQQTVEAAEAQAVVIGTLRRDEGGLERFLTSIAELHVNGADVEWRKVFAANGAHRVDLPTYAFQRQRYWPQAAEDGGFGNGPVSEADAVDARFWEAVEREDLEGLARTLELDGEAPLSAVLPALSSYRRGRRDRSTVDNWRYRINWKPVIDQPSSGSEPGQGAPITGTWMVVVPPVDTARELAERIARDVERHGARMVRVDLDGAEPERSSLVGLLRAAAPGTPSADGDEQEGTLAIDGVLSLLALDEEALAEHPGIPRGFAGTVALVQALADIDIDVPLWLATTGAVSVGRSDRVGSVKQSLVWGLGRVVGLEYAQRWGGLVDLPESPDALDERALNRLVGLIGRSGDEDQVAVRASGVFARRLVRAPLGDARPARAWEPRGSVLITGGTGALGGRLARWLARGGAEHLVLTSRRGLEAPGAAELRDELTALGARVTVAACDVADRGALRELLDGLPAEYPLTGVVHAAGVLDDGLIDTLTVPRAQGVFRPKVDAVVNLHELTQDLDLSAFILFSSYAGTVGGAGQGSYAAANAFLDALAQQRRAQGLAATSVAWGAWGGGGLVDDATAAQLKRRGMPPLVPELAVDALQQALDHDEVDITVADVDWERYAPGFASARPRPLLNELPEVRQALEAAEAELGAALTGLAVRLEGLSAVEREAEVLDLVRSHAAEVIGYPSADAVEPERAFRDIGFDSLTAVELRNGLSAAAGVNLPVTMAFDYPTPTVLARFILGEVLGTAPAPADDLPVVTGTVVDDDPIAIVSMSCRFPGGVRTPEDLWRLVSEGSDVINAYPTNRGWDLDDLYDPDPENTGTSYASGGGFVYDADEFDPAFFGIAPREALTIDPQQRLLLETSWEAFERAGIDPTSLKGSRTGVFAGSNGQDYIGLLLTAPGGPDGYLGTGNAGSVVSGRISYTFGLEGPAVTVDTACSSSLVALHMAVQSLRQGESSLALAGGVTIMSTPGSFVDFSRQKGLSSDGRCKAFAASADGTGWGEGVGMLLLERLSDARRNGHPVMAIVRGSAVNQDGASNGLTAPNGPSQQRVIRQALASADLAAHQVQAVEAHGTGTRLGDPIEAQALLATYGQGRQDGQPLWLGSIKSNIGHTQAAAGVAGVIKMVMAMREGVLPQTLHVNEPTPHVDWTAGEVRLLTAPTAWPEDGEPRRAGISSFGISGTNAHTIIEQAPEPEEPEAVERVRTDDTPSTGSETLPWTVAGKGAEALRAQARSLYDYVAAHPGLDLNDVGHSLAATRSVFDHRAVLMSGDRDGLLSGLDAIASGATAPGVIQGSVGTAGRTAFMFSGQGAQRPGMGRELYEAFPVFARALDEVCAYLDVLLDRPLRDVMFAAEGSADAELLDLTAFTQPALFAVEVALFRLLEHWGVTPDVLIGHSVGEVAAAHVAGVLSLEDACALIAARGRLMQALPEGGAMVAVQASEAEIALSLSGREAEVSIAAVNGPTAVVIAGDEAAALEIAEDWAGQGRKTRRLRVSHAFHSPRMDAMLDDFRDVVSGLSFEAPSISLVSNLTGASAGAAEVCSPEYWVRHVREAVRFADGVRALEKLGVTSFLEVGPDGVLTAMAQDCLTADEAGDALTLVPALRKNRPEAQSLTTALAELHVHGTTVNWSTAFAGLDVRRVELPTYAFQRQRYWPKAGGPMTGDISSVGLSSPNHPLLGAGVELAGRDGFLFTSRLSVQSQPWLADHAIAGAALFPGTGFLELAIRAADQVGCGRVEEVTLATPMVLPENQPVQVQLWVGDTDETGHRSLSLYSRPADASSDEPWTQHAAGALAPTGPEPSFDLAAWPPADAEALDISDFYERFAASGFAYGPVFQGLRAAWRSGDDVYVEVGLGEEHASDAADFGLHPALLDAAVQAVTFVALEDVGLSRLPFSWSGVSLHAGGASTLRVRLTQLGPDSIALAVADGTGRPVASIESLVLRPVSVDHIDTARTSAFRDSLFTLDWTPVPAIAAGEAEAARWAVVGTDHYGLAAGAIAGAEVTAYADLDALGAAIDGGAAAPEAVLVSYAPGLDDEAAQGRPKSKAKSKAKAKGKSRAKPGLEPAGAIHAVTHHTLGMIQGWLGDRRFASSRLVFVTSGAMAPEERDETPDLIHAPLWGMVRSAQSENPDCFVLVDLDEDEASKAMLPSVLATDEPQAVVREGTVLGQRMARVSSGTALLPPAGVREWRLDMHAKGTLENLALLPCPDATEELGATEIRVALRAAGLNFRDVLNALGMYPGEAGPLGGEGAGVVTEVGSAVKDLVPGDKVMGIFSGSFGPVAITDSRVVARVPRDWTFEQAASTPIVFLTAYYAMRDLADLKKGQSVLVHSAAGGVGMATLQLARHFGAEVFGTASEGKWDTLRSLGLDDDHIASSRTLDFEKRFLDVTGGRGMDVVLDSLAREFVDAGLRLLPRGGWFLEMGKTDIRNPEEVAAEYSGVSYQAFDLIEAGPDRIHEMWNDLISLFERGVLRPLPVRTWDVRRAPDAFRFISQARHTGKVALTMPRTLDGPGTVLITGGTGGLGALLARHLVVEHGVRRLVLTSRRGVEAPGAAELVAELAGLGAEAAAVACDVADRASVESLLKGIGSERPLSAVVHAAGVLDDGVVESLTPERVDRVLRPKVDAALHLHELTRDLDLSAFILFSSVSGTFGGAGQANYAAGNAFMDALAQHRRAEGLAAASLVWGPWTQDGGMTTELADADVTRMTRTGMVALTPEAGLALFDATRDLDGAVLVPMTMDMASVGEPVPALLRGLVRAPARRTAESGAASTTADPATALKQHLAGKSETERERILVDLVCDQVAVVLGYASGQAIEPGHAFKDLGFDSLSAVELRNRLNAITGTRLPATLVFDYPTPASLGRFLREEVTPADGPATEPVFGELDRLESTLSALDSDTETHAQIMARLQGLVAKWSAGGTGQVSGTATAPDDEMDDDSEIESATADEIFKLIDDEFGMS</sequence>
<dbReference type="InterPro" id="IPR049551">
    <property type="entry name" value="PKS_DH_C"/>
</dbReference>
<feature type="non-terminal residue" evidence="13">
    <location>
        <position position="1"/>
    </location>
</feature>
<dbReference type="InterPro" id="IPR006162">
    <property type="entry name" value="Ppantetheine_attach_site"/>
</dbReference>
<dbReference type="Pfam" id="PF22953">
    <property type="entry name" value="SpnB_Rossmann"/>
    <property type="match status" value="1"/>
</dbReference>
<feature type="domain" description="Ketosynthase family 3 (KS3)" evidence="11">
    <location>
        <begin position="3749"/>
        <end position="4175"/>
    </location>
</feature>
<dbReference type="PROSITE" id="PS01162">
    <property type="entry name" value="QOR_ZETA_CRYSTAL"/>
    <property type="match status" value="1"/>
</dbReference>
<reference evidence="13 14" key="1">
    <citation type="submission" date="2021-03" db="EMBL/GenBank/DDBJ databases">
        <title>Genomic Encyclopedia of Type Strains, Phase IV (KMG-IV): sequencing the most valuable type-strain genomes for metagenomic binning, comparative biology and taxonomic classification.</title>
        <authorList>
            <person name="Goeker M."/>
        </authorList>
    </citation>
    <scope>NUCLEOTIDE SEQUENCE [LARGE SCALE GENOMIC DNA]</scope>
    <source>
        <strain evidence="13 14">DSM 41954</strain>
    </source>
</reference>
<dbReference type="InterPro" id="IPR013968">
    <property type="entry name" value="PKS_KR"/>
</dbReference>
<feature type="region of interest" description="Disordered" evidence="9">
    <location>
        <begin position="4178"/>
        <end position="4202"/>
    </location>
</feature>
<dbReference type="InterPro" id="IPR042104">
    <property type="entry name" value="PKS_dehydratase_sf"/>
</dbReference>
<dbReference type="SMART" id="SM01294">
    <property type="entry name" value="PKS_PP_betabranch"/>
    <property type="match status" value="4"/>
</dbReference>
<dbReference type="Pfam" id="PF00550">
    <property type="entry name" value="PP-binding"/>
    <property type="match status" value="4"/>
</dbReference>
<dbReference type="InterPro" id="IPR050091">
    <property type="entry name" value="PKS_NRPS_Biosynth_Enz"/>
</dbReference>
<feature type="domain" description="Carrier" evidence="10">
    <location>
        <begin position="707"/>
        <end position="782"/>
    </location>
</feature>
<dbReference type="SMART" id="SM00826">
    <property type="entry name" value="PKS_DH"/>
    <property type="match status" value="2"/>
</dbReference>
<feature type="compositionally biased region" description="Basic residues" evidence="9">
    <location>
        <begin position="2047"/>
        <end position="2059"/>
    </location>
</feature>
<dbReference type="InterPro" id="IPR002364">
    <property type="entry name" value="Quin_OxRdtase/zeta-crystal_CS"/>
</dbReference>
<dbReference type="PROSITE" id="PS50075">
    <property type="entry name" value="CARRIER"/>
    <property type="match status" value="4"/>
</dbReference>
<dbReference type="EMBL" id="JAGGLR010000024">
    <property type="protein sequence ID" value="MBP2066268.1"/>
    <property type="molecule type" value="Genomic_DNA"/>
</dbReference>
<feature type="domain" description="Ketosynthase family 3 (KS3)" evidence="11">
    <location>
        <begin position="2180"/>
        <end position="2606"/>
    </location>
</feature>
<dbReference type="SUPFAM" id="SSF51735">
    <property type="entry name" value="NAD(P)-binding Rossmann-fold domains"/>
    <property type="match status" value="7"/>
</dbReference>
<evidence type="ECO:0000259" key="10">
    <source>
        <dbReference type="PROSITE" id="PS50075"/>
    </source>
</evidence>
<dbReference type="PANTHER" id="PTHR43775">
    <property type="entry name" value="FATTY ACID SYNTHASE"/>
    <property type="match status" value="1"/>
</dbReference>
<dbReference type="Pfam" id="PF00698">
    <property type="entry name" value="Acyl_transf_1"/>
    <property type="match status" value="3"/>
</dbReference>
<dbReference type="SUPFAM" id="SSF50129">
    <property type="entry name" value="GroES-like"/>
    <property type="match status" value="1"/>
</dbReference>
<dbReference type="InterPro" id="IPR055123">
    <property type="entry name" value="SpnB-like_Rossmann"/>
</dbReference>
<dbReference type="Gene3D" id="3.30.70.3290">
    <property type="match status" value="3"/>
</dbReference>
<keyword evidence="3" id="KW-0597">Phosphoprotein</keyword>
<feature type="active site" description="Proton acceptor; for dehydratase activity" evidence="8">
    <location>
        <position position="1745"/>
    </location>
</feature>
<feature type="domain" description="PKS/mFAS DH" evidence="12">
    <location>
        <begin position="1713"/>
        <end position="1995"/>
    </location>
</feature>
<dbReference type="InterPro" id="IPR016039">
    <property type="entry name" value="Thiolase-like"/>
</dbReference>
<dbReference type="SMART" id="SM00823">
    <property type="entry name" value="PKS_PP"/>
    <property type="match status" value="4"/>
</dbReference>
<dbReference type="InterPro" id="IPR057326">
    <property type="entry name" value="KR_dom"/>
</dbReference>
<dbReference type="InterPro" id="IPR014043">
    <property type="entry name" value="Acyl_transferase_dom"/>
</dbReference>
<keyword evidence="2" id="KW-0596">Phosphopantetheine</keyword>
<dbReference type="SMART" id="SM00825">
    <property type="entry name" value="PKS_KS"/>
    <property type="match status" value="3"/>
</dbReference>
<evidence type="ECO:0000256" key="5">
    <source>
        <dbReference type="ARBA" id="ARBA00023194"/>
    </source>
</evidence>
<dbReference type="PANTHER" id="PTHR43775:SF51">
    <property type="entry name" value="INACTIVE PHENOLPHTHIOCEROL SYNTHESIS POLYKETIDE SYNTHASE TYPE I PKS1-RELATED"/>
    <property type="match status" value="1"/>
</dbReference>
<feature type="compositionally biased region" description="Low complexity" evidence="9">
    <location>
        <begin position="2004"/>
        <end position="2046"/>
    </location>
</feature>
<feature type="domain" description="Carrier" evidence="10">
    <location>
        <begin position="5773"/>
        <end position="5855"/>
    </location>
</feature>
<dbReference type="Pfam" id="PF14765">
    <property type="entry name" value="PS-DH"/>
    <property type="match status" value="2"/>
</dbReference>
<dbReference type="Proteomes" id="UP000756710">
    <property type="component" value="Unassembled WGS sequence"/>
</dbReference>
<feature type="region of interest" description="C-terminal hotdog fold" evidence="8">
    <location>
        <begin position="1857"/>
        <end position="1995"/>
    </location>
</feature>
<dbReference type="SMART" id="SM00822">
    <property type="entry name" value="PKS_KR"/>
    <property type="match status" value="3"/>
</dbReference>
<dbReference type="Pfam" id="PF21089">
    <property type="entry name" value="PKS_DH_N"/>
    <property type="match status" value="2"/>
</dbReference>
<dbReference type="CDD" id="cd08952">
    <property type="entry name" value="KR_1_SDR_x"/>
    <property type="match status" value="2"/>
</dbReference>
<dbReference type="CDD" id="cd00833">
    <property type="entry name" value="PKS"/>
    <property type="match status" value="3"/>
</dbReference>
<keyword evidence="4" id="KW-0808">Transferase</keyword>
<feature type="active site" description="Proton donor; for dehydratase activity" evidence="8">
    <location>
        <position position="4859"/>
    </location>
</feature>
<dbReference type="InterPro" id="IPR036736">
    <property type="entry name" value="ACP-like_sf"/>
</dbReference>
<comment type="caution">
    <text evidence="13">The sequence shown here is derived from an EMBL/GenBank/DDBJ whole genome shotgun (WGS) entry which is preliminary data.</text>
</comment>
<dbReference type="CDD" id="cd05195">
    <property type="entry name" value="enoyl_red"/>
    <property type="match status" value="1"/>
</dbReference>
<proteinExistence type="predicted"/>
<dbReference type="InterPro" id="IPR013154">
    <property type="entry name" value="ADH-like_N"/>
</dbReference>
<evidence type="ECO:0000256" key="9">
    <source>
        <dbReference type="SAM" id="MobiDB-lite"/>
    </source>
</evidence>
<dbReference type="PROSITE" id="PS52019">
    <property type="entry name" value="PKS_MFAS_DH"/>
    <property type="match status" value="2"/>
</dbReference>
<dbReference type="InterPro" id="IPR020806">
    <property type="entry name" value="PKS_PP-bd"/>
</dbReference>
<accession>A0ABS4N3I9</accession>
<dbReference type="Gene3D" id="3.90.180.10">
    <property type="entry name" value="Medium-chain alcohol dehydrogenases, catalytic domain"/>
    <property type="match status" value="1"/>
</dbReference>
<dbReference type="Pfam" id="PF18369">
    <property type="entry name" value="PKS_DE"/>
    <property type="match status" value="2"/>
</dbReference>
<dbReference type="Gene3D" id="6.10.140.1830">
    <property type="match status" value="2"/>
</dbReference>
<organism evidence="13 14">
    <name type="scientific">Streptomyces iranensis</name>
    <dbReference type="NCBI Taxonomy" id="576784"/>
    <lineage>
        <taxon>Bacteria</taxon>
        <taxon>Bacillati</taxon>
        <taxon>Actinomycetota</taxon>
        <taxon>Actinomycetes</taxon>
        <taxon>Kitasatosporales</taxon>
        <taxon>Streptomycetaceae</taxon>
        <taxon>Streptomyces</taxon>
        <taxon>Streptomyces violaceusniger group</taxon>
    </lineage>
</organism>
<dbReference type="InterPro" id="IPR049900">
    <property type="entry name" value="PKS_mFAS_DH"/>
</dbReference>
<protein>
    <submittedName>
        <fullName evidence="13">Acyl transferase domain-containing protein/D-arabinose 1-dehydrogenase-like Zn-dependent alcohol dehydrogenase/acyl carrier protein</fullName>
    </submittedName>
</protein>
<evidence type="ECO:0000256" key="4">
    <source>
        <dbReference type="ARBA" id="ARBA00022679"/>
    </source>
</evidence>
<dbReference type="SMART" id="SM00827">
    <property type="entry name" value="PKS_AT"/>
    <property type="match status" value="3"/>
</dbReference>
<keyword evidence="7" id="KW-0012">Acyltransferase</keyword>
<dbReference type="InterPro" id="IPR020843">
    <property type="entry name" value="ER"/>
</dbReference>
<dbReference type="InterPro" id="IPR014031">
    <property type="entry name" value="Ketoacyl_synth_C"/>
</dbReference>
<feature type="domain" description="Ketosynthase family 3 (KS3)" evidence="11">
    <location>
        <begin position="801"/>
        <end position="1227"/>
    </location>
</feature>
<dbReference type="Gene3D" id="3.10.129.110">
    <property type="entry name" value="Polyketide synthase dehydratase"/>
    <property type="match status" value="2"/>
</dbReference>
<feature type="region of interest" description="N-terminal hotdog fold" evidence="8">
    <location>
        <begin position="4661"/>
        <end position="4786"/>
    </location>
</feature>
<dbReference type="Gene3D" id="1.10.1200.10">
    <property type="entry name" value="ACP-like"/>
    <property type="match status" value="4"/>
</dbReference>
<dbReference type="SUPFAM" id="SSF55048">
    <property type="entry name" value="Probable ACP-binding domain of malonyl-CoA ACP transacylase"/>
    <property type="match status" value="3"/>
</dbReference>
<dbReference type="InterPro" id="IPR001227">
    <property type="entry name" value="Ac_transferase_dom_sf"/>
</dbReference>
<dbReference type="InterPro" id="IPR009081">
    <property type="entry name" value="PP-bd_ACP"/>
</dbReference>
<dbReference type="Pfam" id="PF16197">
    <property type="entry name" value="KAsynt_C_assoc"/>
    <property type="match status" value="3"/>
</dbReference>
<dbReference type="Gene3D" id="3.40.50.11460">
    <property type="match status" value="1"/>
</dbReference>
<dbReference type="Pfam" id="PF08240">
    <property type="entry name" value="ADH_N"/>
    <property type="match status" value="1"/>
</dbReference>
<evidence type="ECO:0000313" key="14">
    <source>
        <dbReference type="Proteomes" id="UP000756710"/>
    </source>
</evidence>
<dbReference type="PROSITE" id="PS00012">
    <property type="entry name" value="PHOSPHOPANTETHEINE"/>
    <property type="match status" value="2"/>
</dbReference>
<dbReference type="InterPro" id="IPR020841">
    <property type="entry name" value="PKS_Beta-ketoAc_synthase_dom"/>
</dbReference>
<dbReference type="NCBIfam" id="NF045894">
    <property type="entry name" value="PKS_plus_SDR"/>
    <property type="match status" value="1"/>
</dbReference>
<dbReference type="InterPro" id="IPR041618">
    <property type="entry name" value="PKS_DE"/>
</dbReference>
<dbReference type="SUPFAM" id="SSF52151">
    <property type="entry name" value="FabD/lysophospholipase-like"/>
    <property type="match status" value="4"/>
</dbReference>
<keyword evidence="6" id="KW-0511">Multifunctional enzyme</keyword>
<keyword evidence="5" id="KW-0045">Antibiotic biosynthesis</keyword>
<feature type="region of interest" description="C-terminal hotdog fold" evidence="8">
    <location>
        <begin position="4798"/>
        <end position="4936"/>
    </location>
</feature>
<evidence type="ECO:0000259" key="11">
    <source>
        <dbReference type="PROSITE" id="PS52004"/>
    </source>
</evidence>
<dbReference type="PROSITE" id="PS00606">
    <property type="entry name" value="KS3_1"/>
    <property type="match status" value="3"/>
</dbReference>
<dbReference type="InterPro" id="IPR020807">
    <property type="entry name" value="PKS_DH"/>
</dbReference>
<dbReference type="Pfam" id="PF02801">
    <property type="entry name" value="Ketoacyl-synt_C"/>
    <property type="match status" value="3"/>
</dbReference>
<feature type="region of interest" description="Disordered" evidence="9">
    <location>
        <begin position="5022"/>
        <end position="5048"/>
    </location>
</feature>
<name>A0ABS4N3I9_9ACTN</name>
<dbReference type="Gene3D" id="3.40.47.10">
    <property type="match status" value="3"/>
</dbReference>
<keyword evidence="14" id="KW-1185">Reference proteome</keyword>
<feature type="active site" description="Proton donor; for dehydratase activity" evidence="8">
    <location>
        <position position="1918"/>
    </location>
</feature>
<evidence type="ECO:0000256" key="8">
    <source>
        <dbReference type="PROSITE-ProRule" id="PRU01363"/>
    </source>
</evidence>
<comment type="pathway">
    <text evidence="1">Antibiotic biosynthesis.</text>
</comment>
<evidence type="ECO:0000256" key="3">
    <source>
        <dbReference type="ARBA" id="ARBA00022553"/>
    </source>
</evidence>
<dbReference type="InterPro" id="IPR011032">
    <property type="entry name" value="GroES-like_sf"/>
</dbReference>
<dbReference type="Pfam" id="PF08659">
    <property type="entry name" value="KR"/>
    <property type="match status" value="3"/>
</dbReference>
<dbReference type="Pfam" id="PF00109">
    <property type="entry name" value="ketoacyl-synt"/>
    <property type="match status" value="3"/>
</dbReference>
<feature type="region of interest" description="Disordered" evidence="9">
    <location>
        <begin position="1996"/>
        <end position="2069"/>
    </location>
</feature>
<feature type="compositionally biased region" description="Basic residues" evidence="9">
    <location>
        <begin position="5028"/>
        <end position="5044"/>
    </location>
</feature>
<dbReference type="InterPro" id="IPR049552">
    <property type="entry name" value="PKS_DH_N"/>
</dbReference>
<evidence type="ECO:0000259" key="12">
    <source>
        <dbReference type="PROSITE" id="PS52019"/>
    </source>
</evidence>